<dbReference type="AlphaFoldDB" id="A0AAE0NBS1"/>
<comment type="caution">
    <text evidence="1">The sequence shown here is derived from an EMBL/GenBank/DDBJ whole genome shotgun (WGS) entry which is preliminary data.</text>
</comment>
<organism evidence="1 2">
    <name type="scientific">Podospora didyma</name>
    <dbReference type="NCBI Taxonomy" id="330526"/>
    <lineage>
        <taxon>Eukaryota</taxon>
        <taxon>Fungi</taxon>
        <taxon>Dikarya</taxon>
        <taxon>Ascomycota</taxon>
        <taxon>Pezizomycotina</taxon>
        <taxon>Sordariomycetes</taxon>
        <taxon>Sordariomycetidae</taxon>
        <taxon>Sordariales</taxon>
        <taxon>Podosporaceae</taxon>
        <taxon>Podospora</taxon>
    </lineage>
</organism>
<reference evidence="1" key="2">
    <citation type="submission" date="2023-06" db="EMBL/GenBank/DDBJ databases">
        <authorList>
            <consortium name="Lawrence Berkeley National Laboratory"/>
            <person name="Haridas S."/>
            <person name="Hensen N."/>
            <person name="Bonometti L."/>
            <person name="Westerberg I."/>
            <person name="Brannstrom I.O."/>
            <person name="Guillou S."/>
            <person name="Cros-Aarteil S."/>
            <person name="Calhoun S."/>
            <person name="Kuo A."/>
            <person name="Mondo S."/>
            <person name="Pangilinan J."/>
            <person name="Riley R."/>
            <person name="LaButti K."/>
            <person name="Andreopoulos B."/>
            <person name="Lipzen A."/>
            <person name="Chen C."/>
            <person name="Yanf M."/>
            <person name="Daum C."/>
            <person name="Ng V."/>
            <person name="Clum A."/>
            <person name="Steindorff A."/>
            <person name="Ohm R."/>
            <person name="Martin F."/>
            <person name="Silar P."/>
            <person name="Natvig D."/>
            <person name="Lalanne C."/>
            <person name="Gautier V."/>
            <person name="Ament-velasquez S.L."/>
            <person name="Kruys A."/>
            <person name="Hutchinson M.I."/>
            <person name="Powell A.J."/>
            <person name="Barry K."/>
            <person name="Miller A.N."/>
            <person name="Grigoriev I.V."/>
            <person name="Debuchy R."/>
            <person name="Gladieux P."/>
            <person name="Thoren M.H."/>
            <person name="Johannesson H."/>
        </authorList>
    </citation>
    <scope>NUCLEOTIDE SEQUENCE</scope>
    <source>
        <strain evidence="1">CBS 232.78</strain>
    </source>
</reference>
<name>A0AAE0NBS1_9PEZI</name>
<evidence type="ECO:0000313" key="1">
    <source>
        <dbReference type="EMBL" id="KAK3377625.1"/>
    </source>
</evidence>
<dbReference type="EMBL" id="JAULSW010000006">
    <property type="protein sequence ID" value="KAK3377625.1"/>
    <property type="molecule type" value="Genomic_DNA"/>
</dbReference>
<accession>A0AAE0NBS1</accession>
<keyword evidence="2" id="KW-1185">Reference proteome</keyword>
<sequence length="131" mass="14551">MFCGNFNTGSKRDVEKCLKGMSDVPNWQCVTPAKTCRRHMCVNTTGITVCNDNDHDITLRCDTIVREMALNPAILCCTYGQGWKGISGQQFTNEGWNVIISYANCNHPTDERPSMGPPDEPWGPNGECKCC</sequence>
<evidence type="ECO:0000313" key="2">
    <source>
        <dbReference type="Proteomes" id="UP001285441"/>
    </source>
</evidence>
<dbReference type="Proteomes" id="UP001285441">
    <property type="component" value="Unassembled WGS sequence"/>
</dbReference>
<gene>
    <name evidence="1" type="ORF">B0H63DRAFT_221341</name>
</gene>
<reference evidence="1" key="1">
    <citation type="journal article" date="2023" name="Mol. Phylogenet. Evol.">
        <title>Genome-scale phylogeny and comparative genomics of the fungal order Sordariales.</title>
        <authorList>
            <person name="Hensen N."/>
            <person name="Bonometti L."/>
            <person name="Westerberg I."/>
            <person name="Brannstrom I.O."/>
            <person name="Guillou S."/>
            <person name="Cros-Aarteil S."/>
            <person name="Calhoun S."/>
            <person name="Haridas S."/>
            <person name="Kuo A."/>
            <person name="Mondo S."/>
            <person name="Pangilinan J."/>
            <person name="Riley R."/>
            <person name="LaButti K."/>
            <person name="Andreopoulos B."/>
            <person name="Lipzen A."/>
            <person name="Chen C."/>
            <person name="Yan M."/>
            <person name="Daum C."/>
            <person name="Ng V."/>
            <person name="Clum A."/>
            <person name="Steindorff A."/>
            <person name="Ohm R.A."/>
            <person name="Martin F."/>
            <person name="Silar P."/>
            <person name="Natvig D.O."/>
            <person name="Lalanne C."/>
            <person name="Gautier V."/>
            <person name="Ament-Velasquez S.L."/>
            <person name="Kruys A."/>
            <person name="Hutchinson M.I."/>
            <person name="Powell A.J."/>
            <person name="Barry K."/>
            <person name="Miller A.N."/>
            <person name="Grigoriev I.V."/>
            <person name="Debuchy R."/>
            <person name="Gladieux P."/>
            <person name="Hiltunen Thoren M."/>
            <person name="Johannesson H."/>
        </authorList>
    </citation>
    <scope>NUCLEOTIDE SEQUENCE</scope>
    <source>
        <strain evidence="1">CBS 232.78</strain>
    </source>
</reference>
<protein>
    <submittedName>
        <fullName evidence="1">Uncharacterized protein</fullName>
    </submittedName>
</protein>
<proteinExistence type="predicted"/>